<dbReference type="RefSeq" id="WP_322808359.1">
    <property type="nucleotide sequence ID" value="NZ_JAVBVO010000001.1"/>
</dbReference>
<dbReference type="EMBL" id="JAVBVO010000001">
    <property type="protein sequence ID" value="MDZ5757424.1"/>
    <property type="molecule type" value="Genomic_DNA"/>
</dbReference>
<keyword evidence="5" id="KW-0378">Hydrolase</keyword>
<comment type="caution">
    <text evidence="5">The sequence shown here is derived from an EMBL/GenBank/DDBJ whole genome shotgun (WGS) entry which is preliminary data.</text>
</comment>
<feature type="domain" description="Beta-lactamase-related" evidence="4">
    <location>
        <begin position="112"/>
        <end position="392"/>
    </location>
</feature>
<evidence type="ECO:0000259" key="4">
    <source>
        <dbReference type="Pfam" id="PF00144"/>
    </source>
</evidence>
<feature type="compositionally biased region" description="Low complexity" evidence="3">
    <location>
        <begin position="57"/>
        <end position="69"/>
    </location>
</feature>
<dbReference type="InterPro" id="IPR050491">
    <property type="entry name" value="AmpC-like"/>
</dbReference>
<reference evidence="5" key="1">
    <citation type="submission" date="2023-08" db="EMBL/GenBank/DDBJ databases">
        <title>Genomic characterization of piscicolin 126 produced by Carnobacterium maltaromaticum CM22 strain isolated from salmon (Salmo salar).</title>
        <authorList>
            <person name="Gonzalez-Gragera E."/>
            <person name="Garcia-Lopez J.D."/>
            <person name="Teso-Perez C."/>
            <person name="Gimenez-Hernandez I."/>
            <person name="Peralta-Sanchez J.M."/>
            <person name="Valdivia E."/>
            <person name="Montalban-Lopez M."/>
            <person name="Martin-Platero A.M."/>
            <person name="Banos A."/>
            <person name="Martinez-Bueno M."/>
        </authorList>
    </citation>
    <scope>NUCLEOTIDE SEQUENCE</scope>
    <source>
        <strain evidence="5">CM22</strain>
    </source>
</reference>
<dbReference type="InterPro" id="IPR001466">
    <property type="entry name" value="Beta-lactam-related"/>
</dbReference>
<proteinExistence type="predicted"/>
<dbReference type="EC" id="3.-.-.-" evidence="5"/>
<dbReference type="GO" id="GO:0016020">
    <property type="term" value="C:membrane"/>
    <property type="evidence" value="ECO:0007669"/>
    <property type="project" value="UniProtKB-SubCell"/>
</dbReference>
<organism evidence="5 6">
    <name type="scientific">Carnobacterium maltaromaticum</name>
    <name type="common">Carnobacterium piscicola</name>
    <dbReference type="NCBI Taxonomy" id="2751"/>
    <lineage>
        <taxon>Bacteria</taxon>
        <taxon>Bacillati</taxon>
        <taxon>Bacillota</taxon>
        <taxon>Bacilli</taxon>
        <taxon>Lactobacillales</taxon>
        <taxon>Carnobacteriaceae</taxon>
        <taxon>Carnobacterium</taxon>
    </lineage>
</organism>
<comment type="subcellular location">
    <subcellularLocation>
        <location evidence="1">Membrane</location>
    </subcellularLocation>
</comment>
<dbReference type="Pfam" id="PF00144">
    <property type="entry name" value="Beta-lactamase"/>
    <property type="match status" value="1"/>
</dbReference>
<dbReference type="PANTHER" id="PTHR46825:SF11">
    <property type="entry name" value="PENICILLIN-BINDING PROTEIN 4"/>
    <property type="match status" value="1"/>
</dbReference>
<dbReference type="Proteomes" id="UP001290462">
    <property type="component" value="Unassembled WGS sequence"/>
</dbReference>
<sequence>MKKKIRTILALMLLLICVGAVGFFSAKYSTSLFNQPDSKNIKKVLATSEENSKESSNEASSESSQEPENPVVPDTQGAEMMANLDVPNDGSQYPELTQEIEKALNKDTFIGSVLVVKDGKVMLNKGYGFADKSQNIGNSFQSLFYIGSVQKSVTAVGIMKLVDEGKLKVDDPVSNFYPNLKGGAGITVRQLLTHMSGIQGRKKPNVAMTHQQVVEDIVNQTVLKDSGQWHYSNDNYSLLAGIIEQVSGKGYSEFIRDTILAPAGLSHTGFYDTFNSALFHANPYQKANTDPYQLASISDASLSQEFGAGNMYMTPGDLYKFNQALITGKLVSPESLAEIQTPGNSKNGYGFGMYMSNDTKYSHGVLGSYNVLVLTSLDAKDAVIIMANEKPEFDILKVAGSIYEAAKKMENS</sequence>
<keyword evidence="2" id="KW-0472">Membrane</keyword>
<feature type="region of interest" description="Disordered" evidence="3">
    <location>
        <begin position="47"/>
        <end position="75"/>
    </location>
</feature>
<evidence type="ECO:0000256" key="2">
    <source>
        <dbReference type="ARBA" id="ARBA00023136"/>
    </source>
</evidence>
<dbReference type="InterPro" id="IPR012338">
    <property type="entry name" value="Beta-lactam/transpept-like"/>
</dbReference>
<dbReference type="PANTHER" id="PTHR46825">
    <property type="entry name" value="D-ALANYL-D-ALANINE-CARBOXYPEPTIDASE/ENDOPEPTIDASE AMPH"/>
    <property type="match status" value="1"/>
</dbReference>
<evidence type="ECO:0000256" key="1">
    <source>
        <dbReference type="ARBA" id="ARBA00004370"/>
    </source>
</evidence>
<dbReference type="Gene3D" id="3.40.710.10">
    <property type="entry name" value="DD-peptidase/beta-lactamase superfamily"/>
    <property type="match status" value="1"/>
</dbReference>
<evidence type="ECO:0000313" key="6">
    <source>
        <dbReference type="Proteomes" id="UP001290462"/>
    </source>
</evidence>
<name>A0AAW9JZ55_CARML</name>
<accession>A0AAW9JZ55</accession>
<gene>
    <name evidence="5" type="ORF">RAK27_01975</name>
</gene>
<dbReference type="AlphaFoldDB" id="A0AAW9JZ55"/>
<evidence type="ECO:0000313" key="5">
    <source>
        <dbReference type="EMBL" id="MDZ5757424.1"/>
    </source>
</evidence>
<protein>
    <submittedName>
        <fullName evidence="5">Serine hydrolase</fullName>
        <ecNumber evidence="5">3.-.-.-</ecNumber>
    </submittedName>
</protein>
<dbReference type="GO" id="GO:0016787">
    <property type="term" value="F:hydrolase activity"/>
    <property type="evidence" value="ECO:0007669"/>
    <property type="project" value="UniProtKB-KW"/>
</dbReference>
<evidence type="ECO:0000256" key="3">
    <source>
        <dbReference type="SAM" id="MobiDB-lite"/>
    </source>
</evidence>
<dbReference type="SUPFAM" id="SSF56601">
    <property type="entry name" value="beta-lactamase/transpeptidase-like"/>
    <property type="match status" value="1"/>
</dbReference>